<dbReference type="EMBL" id="BSXT01003662">
    <property type="protein sequence ID" value="GMF55138.1"/>
    <property type="molecule type" value="Genomic_DNA"/>
</dbReference>
<proteinExistence type="predicted"/>
<dbReference type="AlphaFoldDB" id="A0A9W7D388"/>
<keyword evidence="2" id="KW-1185">Reference proteome</keyword>
<accession>A0A9W7D388</accession>
<gene>
    <name evidence="1" type="ORF">Pfra01_002314900</name>
</gene>
<evidence type="ECO:0000313" key="2">
    <source>
        <dbReference type="Proteomes" id="UP001165121"/>
    </source>
</evidence>
<sequence>MRTKATSEQCAVVVRAKGMEEKEDMMNNEMKRGTNHIKNGWSEQAASMAVQSSRFGCCVVCAGVNGMFNGVPDAFAATAGAGRDQIVREAGGDRQVAAQQGRGRGCSVDLAAVAVMAY</sequence>
<evidence type="ECO:0000313" key="1">
    <source>
        <dbReference type="EMBL" id="GMF55138.1"/>
    </source>
</evidence>
<protein>
    <submittedName>
        <fullName evidence="1">Unnamed protein product</fullName>
    </submittedName>
</protein>
<dbReference type="Proteomes" id="UP001165121">
    <property type="component" value="Unassembled WGS sequence"/>
</dbReference>
<comment type="caution">
    <text evidence="1">The sequence shown here is derived from an EMBL/GenBank/DDBJ whole genome shotgun (WGS) entry which is preliminary data.</text>
</comment>
<name>A0A9W7D388_9STRA</name>
<organism evidence="1 2">
    <name type="scientific">Phytophthora fragariaefolia</name>
    <dbReference type="NCBI Taxonomy" id="1490495"/>
    <lineage>
        <taxon>Eukaryota</taxon>
        <taxon>Sar</taxon>
        <taxon>Stramenopiles</taxon>
        <taxon>Oomycota</taxon>
        <taxon>Peronosporomycetes</taxon>
        <taxon>Peronosporales</taxon>
        <taxon>Peronosporaceae</taxon>
        <taxon>Phytophthora</taxon>
    </lineage>
</organism>
<reference evidence="1" key="1">
    <citation type="submission" date="2023-04" db="EMBL/GenBank/DDBJ databases">
        <title>Phytophthora fragariaefolia NBRC 109709.</title>
        <authorList>
            <person name="Ichikawa N."/>
            <person name="Sato H."/>
            <person name="Tonouchi N."/>
        </authorList>
    </citation>
    <scope>NUCLEOTIDE SEQUENCE</scope>
    <source>
        <strain evidence="1">NBRC 109709</strain>
    </source>
</reference>